<feature type="domain" description="MIR" evidence="17">
    <location>
        <begin position="502"/>
        <end position="557"/>
    </location>
</feature>
<feature type="transmembrane region" description="Helical" evidence="15">
    <location>
        <begin position="673"/>
        <end position="691"/>
    </location>
</feature>
<protein>
    <recommendedName>
        <fullName evidence="4 15">Dolichyl-phosphate-mannose--protein mannosyltransferase</fullName>
        <ecNumber evidence="4 15">2.4.1.109</ecNumber>
    </recommendedName>
</protein>
<dbReference type="AlphaFoldDB" id="A0A2T9Y967"/>
<gene>
    <name evidence="19" type="ORF">BB559_005347</name>
    <name evidence="18" type="ORF">BB559_005673</name>
</gene>
<comment type="catalytic activity">
    <reaction evidence="13 15">
        <text>a di-trans,poly-cis-dolichyl beta-D-mannosyl phosphate + L-threonyl-[protein] = 3-O-(alpha-D-mannosyl)-L-threonyl-[protein] + a di-trans,poly-cis-dolichyl phosphate + H(+)</text>
        <dbReference type="Rhea" id="RHEA:53396"/>
        <dbReference type="Rhea" id="RHEA-COMP:11060"/>
        <dbReference type="Rhea" id="RHEA-COMP:13547"/>
        <dbReference type="Rhea" id="RHEA-COMP:19498"/>
        <dbReference type="Rhea" id="RHEA-COMP:19501"/>
        <dbReference type="ChEBI" id="CHEBI:15378"/>
        <dbReference type="ChEBI" id="CHEBI:30013"/>
        <dbReference type="ChEBI" id="CHEBI:57683"/>
        <dbReference type="ChEBI" id="CHEBI:58211"/>
        <dbReference type="ChEBI" id="CHEBI:137323"/>
        <dbReference type="EC" id="2.4.1.109"/>
    </reaction>
</comment>
<evidence type="ECO:0000256" key="15">
    <source>
        <dbReference type="RuleBase" id="RU367007"/>
    </source>
</evidence>
<evidence type="ECO:0000313" key="18">
    <source>
        <dbReference type="EMBL" id="PVU88222.1"/>
    </source>
</evidence>
<evidence type="ECO:0000256" key="8">
    <source>
        <dbReference type="ARBA" id="ARBA00022737"/>
    </source>
</evidence>
<feature type="transmembrane region" description="Helical" evidence="15">
    <location>
        <begin position="219"/>
        <end position="243"/>
    </location>
</feature>
<keyword evidence="11 15" id="KW-0472">Membrane</keyword>
<name>A0A2T9Y967_9FUNG</name>
<feature type="domain" description="MIR" evidence="17">
    <location>
        <begin position="362"/>
        <end position="416"/>
    </location>
</feature>
<evidence type="ECO:0000256" key="3">
    <source>
        <dbReference type="ARBA" id="ARBA00007222"/>
    </source>
</evidence>
<comment type="subcellular location">
    <subcellularLocation>
        <location evidence="1 15">Endoplasmic reticulum membrane</location>
        <topology evidence="1 15">Multi-pass membrane protein</topology>
    </subcellularLocation>
</comment>
<feature type="domain" description="MIR" evidence="17">
    <location>
        <begin position="432"/>
        <end position="491"/>
    </location>
</feature>
<comment type="pathway">
    <text evidence="2 15">Protein modification; protein glycosylation.</text>
</comment>
<evidence type="ECO:0000313" key="20">
    <source>
        <dbReference type="Proteomes" id="UP000245699"/>
    </source>
</evidence>
<reference evidence="19 20" key="1">
    <citation type="journal article" date="2018" name="MBio">
        <title>Comparative Genomics Reveals the Core Gene Toolbox for the Fungus-Insect Symbiosis.</title>
        <authorList>
            <person name="Wang Y."/>
            <person name="Stata M."/>
            <person name="Wang W."/>
            <person name="Stajich J.E."/>
            <person name="White M.M."/>
            <person name="Moncalvo J.M."/>
        </authorList>
    </citation>
    <scope>NUCLEOTIDE SEQUENCE [LARGE SCALE GENOMIC DNA]</scope>
    <source>
        <strain evidence="19 20">AUS-77-4</strain>
    </source>
</reference>
<dbReference type="EMBL" id="MBFT01000647">
    <property type="protein sequence ID" value="PVU88222.1"/>
    <property type="molecule type" value="Genomic_DNA"/>
</dbReference>
<evidence type="ECO:0000256" key="7">
    <source>
        <dbReference type="ARBA" id="ARBA00022692"/>
    </source>
</evidence>
<feature type="compositionally biased region" description="Basic and acidic residues" evidence="16">
    <location>
        <begin position="786"/>
        <end position="801"/>
    </location>
</feature>
<evidence type="ECO:0000256" key="6">
    <source>
        <dbReference type="ARBA" id="ARBA00022679"/>
    </source>
</evidence>
<dbReference type="Pfam" id="PF02366">
    <property type="entry name" value="PMT"/>
    <property type="match status" value="1"/>
</dbReference>
<dbReference type="GO" id="GO:0005789">
    <property type="term" value="C:endoplasmic reticulum membrane"/>
    <property type="evidence" value="ECO:0007669"/>
    <property type="project" value="UniProtKB-SubCell"/>
</dbReference>
<feature type="transmembrane region" description="Helical" evidence="15">
    <location>
        <begin position="86"/>
        <end position="102"/>
    </location>
</feature>
<proteinExistence type="inferred from homology"/>
<comment type="function">
    <text evidence="15">Transfers mannose from Dol-P-mannose to Ser or Thr residues on proteins.</text>
</comment>
<dbReference type="UniPathway" id="UPA00378"/>
<dbReference type="Gene3D" id="2.80.10.50">
    <property type="match status" value="1"/>
</dbReference>
<feature type="transmembrane region" description="Helical" evidence="15">
    <location>
        <begin position="697"/>
        <end position="719"/>
    </location>
</feature>
<feature type="region of interest" description="Disordered" evidence="16">
    <location>
        <begin position="786"/>
        <end position="815"/>
    </location>
</feature>
<accession>A0A2T9Y967</accession>
<dbReference type="GO" id="GO:0004169">
    <property type="term" value="F:dolichyl-phosphate-mannose-protein mannosyltransferase activity"/>
    <property type="evidence" value="ECO:0007669"/>
    <property type="project" value="UniProtKB-UniRule"/>
</dbReference>
<dbReference type="InterPro" id="IPR027005">
    <property type="entry name" value="PMT-like"/>
</dbReference>
<evidence type="ECO:0000256" key="9">
    <source>
        <dbReference type="ARBA" id="ARBA00022824"/>
    </source>
</evidence>
<feature type="region of interest" description="Disordered" evidence="16">
    <location>
        <begin position="843"/>
        <end position="959"/>
    </location>
</feature>
<evidence type="ECO:0000256" key="14">
    <source>
        <dbReference type="ARBA" id="ARBA00045102"/>
    </source>
</evidence>
<dbReference type="InterPro" id="IPR036300">
    <property type="entry name" value="MIR_dom_sf"/>
</dbReference>
<keyword evidence="6 15" id="KW-0808">Transferase</keyword>
<evidence type="ECO:0000259" key="17">
    <source>
        <dbReference type="PROSITE" id="PS50919"/>
    </source>
</evidence>
<dbReference type="InterPro" id="IPR032421">
    <property type="entry name" value="PMT_4TMC"/>
</dbReference>
<sequence>MSSEKVRSRKQQRYYMNSEFNSASQHGSDYDFNENEKYNLANPSNDLDYVPAYQKDHAVFQSTHLNQAKLADPTSGKRFRFTKKRLIVLGLVFLMAAYFRLWKLSHPSKVVFDEVHFGKHAGLYINRTFFLDVHPPLAKMMFAAAGKIFGYDGKFDFKTIGLDYTSTNVPYASMRFMPAFLGLAMVPITYITIAAFGGSEEACLLGSLLVTFENSFMTISRLILLDSILIFFTGLTVMFWALFLREEGHPFTKTWWVYLILTGVNMGNALSSKWVGLFLVGTIGVWTIKDLWFRITDYRVTLNEVNKHFWARVLGLIVTPLTVYVFWFYIHFSVLTLSGSGNNFMSPEFQTTVGGSHLVSTMRDVYYGSKIRIRHDATNAGYLHSHASRYETGSKQQQVTLYSHRDDNNYWIIDYTLDQKKKLANSTNLNELKPIKNGDVIRLKHANTKKNLHSHNLRAPVTNKDYINEVSGYGGDDFDGDSNDDWIVRIMDGDNSVPSSFNQIVSIHSKFRLIHKNEKCALFSNRVKLPKWGFEQVEVVCMKHAKYPKSIWRIESATHEKINYDTAPKVSFKIPGFFEKFIESHVVMLRVNNGLTGSHFYDSRPFSWIYLRRGIGYWSEKGHTIYLIGNPIIWWLAFVSIVSFVAIQLVLVLRDQRGYNDQMFGYRAQYMNFTGFFGIGWAMHYFPFFLMGRQLFLHHYLPALWFGIVALASSIDIFTRKVSSKARTVIMCALLFYTLRLYFLYSPVGYGTSWTREACEKSKMLSSWDFSCKQYPSIAEKLAKQTFDKDQGKKDNEKIQEAEIVDPGQPQPIDNIDEEIRLNQPAPMINDEDKKKLESDWEKFKNEDVKGSASLQPEKKDGESNPENKNDKQDDKAGEIQNKEEKKEEQKQEEQKKEEQKKEEQKQEEPKKEEKKEEEQKKEEQKENQQVIDKKAEEPKVENENQVAKDKPAPAEPKP</sequence>
<keyword evidence="9 15" id="KW-0256">Endoplasmic reticulum</keyword>
<dbReference type="Pfam" id="PF02815">
    <property type="entry name" value="MIR"/>
    <property type="match status" value="1"/>
</dbReference>
<dbReference type="Pfam" id="PF16192">
    <property type="entry name" value="PMT_4TMC"/>
    <property type="match status" value="1"/>
</dbReference>
<keyword evidence="20" id="KW-1185">Reference proteome</keyword>
<keyword evidence="12" id="KW-0325">Glycoprotein</keyword>
<feature type="transmembrane region" description="Helical" evidence="15">
    <location>
        <begin position="632"/>
        <end position="653"/>
    </location>
</feature>
<keyword evidence="10 15" id="KW-1133">Transmembrane helix</keyword>
<evidence type="ECO:0000256" key="11">
    <source>
        <dbReference type="ARBA" id="ARBA00023136"/>
    </source>
</evidence>
<dbReference type="PANTHER" id="PTHR10050:SF50">
    <property type="entry name" value="DOLICHYL-PHOSPHATE-MANNOSE--PROTEIN MANNOSYLTRANSFERASE 1-RELATED"/>
    <property type="match status" value="1"/>
</dbReference>
<feature type="transmembrane region" description="Helical" evidence="15">
    <location>
        <begin position="176"/>
        <end position="198"/>
    </location>
</feature>
<feature type="compositionally biased region" description="Basic and acidic residues" evidence="16">
    <location>
        <begin position="857"/>
        <end position="959"/>
    </location>
</feature>
<feature type="transmembrane region" description="Helical" evidence="15">
    <location>
        <begin position="726"/>
        <end position="745"/>
    </location>
</feature>
<evidence type="ECO:0000256" key="2">
    <source>
        <dbReference type="ARBA" id="ARBA00004922"/>
    </source>
</evidence>
<evidence type="ECO:0000313" key="19">
    <source>
        <dbReference type="EMBL" id="PVU88888.1"/>
    </source>
</evidence>
<keyword evidence="7 15" id="KW-0812">Transmembrane</keyword>
<dbReference type="EMBL" id="MBFT01000590">
    <property type="protein sequence ID" value="PVU88888.1"/>
    <property type="molecule type" value="Genomic_DNA"/>
</dbReference>
<dbReference type="PROSITE" id="PS50919">
    <property type="entry name" value="MIR"/>
    <property type="match status" value="3"/>
</dbReference>
<keyword evidence="8" id="KW-0677">Repeat</keyword>
<evidence type="ECO:0000256" key="4">
    <source>
        <dbReference type="ARBA" id="ARBA00012839"/>
    </source>
</evidence>
<dbReference type="Proteomes" id="UP000245699">
    <property type="component" value="Unassembled WGS sequence"/>
</dbReference>
<comment type="caution">
    <text evidence="19">The sequence shown here is derived from an EMBL/GenBank/DDBJ whole genome shotgun (WGS) entry which is preliminary data.</text>
</comment>
<evidence type="ECO:0000256" key="13">
    <source>
        <dbReference type="ARBA" id="ARBA00045085"/>
    </source>
</evidence>
<dbReference type="PANTHER" id="PTHR10050">
    <property type="entry name" value="DOLICHYL-PHOSPHATE-MANNOSE--PROTEIN MANNOSYLTRANSFERASE"/>
    <property type="match status" value="1"/>
</dbReference>
<evidence type="ECO:0000256" key="10">
    <source>
        <dbReference type="ARBA" id="ARBA00022989"/>
    </source>
</evidence>
<evidence type="ECO:0000256" key="16">
    <source>
        <dbReference type="SAM" id="MobiDB-lite"/>
    </source>
</evidence>
<dbReference type="OrthoDB" id="292747at2759"/>
<evidence type="ECO:0000256" key="5">
    <source>
        <dbReference type="ARBA" id="ARBA00022676"/>
    </source>
</evidence>
<evidence type="ECO:0000256" key="1">
    <source>
        <dbReference type="ARBA" id="ARBA00004477"/>
    </source>
</evidence>
<dbReference type="SMART" id="SM00472">
    <property type="entry name" value="MIR"/>
    <property type="match status" value="3"/>
</dbReference>
<keyword evidence="5 15" id="KW-0328">Glycosyltransferase</keyword>
<dbReference type="EC" id="2.4.1.109" evidence="4 15"/>
<organism evidence="19 20">
    <name type="scientific">Furculomyces boomerangus</name>
    <dbReference type="NCBI Taxonomy" id="61424"/>
    <lineage>
        <taxon>Eukaryota</taxon>
        <taxon>Fungi</taxon>
        <taxon>Fungi incertae sedis</taxon>
        <taxon>Zoopagomycota</taxon>
        <taxon>Kickxellomycotina</taxon>
        <taxon>Harpellomycetes</taxon>
        <taxon>Harpellales</taxon>
        <taxon>Harpellaceae</taxon>
        <taxon>Furculomyces</taxon>
    </lineage>
</organism>
<feature type="transmembrane region" description="Helical" evidence="15">
    <location>
        <begin position="309"/>
        <end position="330"/>
    </location>
</feature>
<comment type="catalytic activity">
    <reaction evidence="14 15">
        <text>a di-trans,poly-cis-dolichyl beta-D-mannosyl phosphate + L-seryl-[protein] = 3-O-(alpha-D-mannosyl)-L-seryl-[protein] + a di-trans,poly-cis-dolichyl phosphate + H(+)</text>
        <dbReference type="Rhea" id="RHEA:17377"/>
        <dbReference type="Rhea" id="RHEA-COMP:9863"/>
        <dbReference type="Rhea" id="RHEA-COMP:13546"/>
        <dbReference type="Rhea" id="RHEA-COMP:19498"/>
        <dbReference type="Rhea" id="RHEA-COMP:19501"/>
        <dbReference type="ChEBI" id="CHEBI:15378"/>
        <dbReference type="ChEBI" id="CHEBI:29999"/>
        <dbReference type="ChEBI" id="CHEBI:57683"/>
        <dbReference type="ChEBI" id="CHEBI:58211"/>
        <dbReference type="ChEBI" id="CHEBI:137321"/>
        <dbReference type="EC" id="2.4.1.109"/>
    </reaction>
</comment>
<dbReference type="InterPro" id="IPR003342">
    <property type="entry name" value="ArnT-like_N"/>
</dbReference>
<comment type="similarity">
    <text evidence="3 15">Belongs to the glycosyltransferase 39 family.</text>
</comment>
<dbReference type="SUPFAM" id="SSF82109">
    <property type="entry name" value="MIR domain"/>
    <property type="match status" value="1"/>
</dbReference>
<feature type="transmembrane region" description="Helical" evidence="15">
    <location>
        <begin position="255"/>
        <end position="288"/>
    </location>
</feature>
<dbReference type="InterPro" id="IPR016093">
    <property type="entry name" value="MIR_motif"/>
</dbReference>
<evidence type="ECO:0000256" key="12">
    <source>
        <dbReference type="ARBA" id="ARBA00023180"/>
    </source>
</evidence>